<sequence>MTEWKLFTDDVPHVSTPEFHEHRERAPHLEQPVHRPRLEMAAELVNAAALKCWRKNTSGEPIGHHTVSDLGCGDGGLLSLLGHLGDIDAWGYDFQPSNSAGWAERGVRAEALDVFGADSSIVRFGLTTVTTEVLEHLADPHRAVRWIGKHSRYLVASSPWNETPESHDECHAWAFDHDGYRALIEQGGYTVLRHETVGQFQLILGERS</sequence>
<keyword evidence="2" id="KW-1185">Reference proteome</keyword>
<dbReference type="Gene3D" id="3.40.50.150">
    <property type="entry name" value="Vaccinia Virus protein VP39"/>
    <property type="match status" value="1"/>
</dbReference>
<evidence type="ECO:0000313" key="1">
    <source>
        <dbReference type="EMBL" id="TWE17155.1"/>
    </source>
</evidence>
<evidence type="ECO:0008006" key="3">
    <source>
        <dbReference type="Google" id="ProtNLM"/>
    </source>
</evidence>
<organism evidence="1 2">
    <name type="scientific">Kitasatospora atroaurantiaca</name>
    <dbReference type="NCBI Taxonomy" id="285545"/>
    <lineage>
        <taxon>Bacteria</taxon>
        <taxon>Bacillati</taxon>
        <taxon>Actinomycetota</taxon>
        <taxon>Actinomycetes</taxon>
        <taxon>Kitasatosporales</taxon>
        <taxon>Streptomycetaceae</taxon>
        <taxon>Kitasatospora</taxon>
    </lineage>
</organism>
<reference evidence="1 2" key="1">
    <citation type="submission" date="2019-06" db="EMBL/GenBank/DDBJ databases">
        <title>Sequencing the genomes of 1000 actinobacteria strains.</title>
        <authorList>
            <person name="Klenk H.-P."/>
        </authorList>
    </citation>
    <scope>NUCLEOTIDE SEQUENCE [LARGE SCALE GENOMIC DNA]</scope>
    <source>
        <strain evidence="1 2">DSM 41649</strain>
    </source>
</reference>
<evidence type="ECO:0000313" key="2">
    <source>
        <dbReference type="Proteomes" id="UP000318416"/>
    </source>
</evidence>
<dbReference type="RefSeq" id="WP_145789756.1">
    <property type="nucleotide sequence ID" value="NZ_BAAABR010000089.1"/>
</dbReference>
<dbReference type="EMBL" id="VIVR01000001">
    <property type="protein sequence ID" value="TWE17155.1"/>
    <property type="molecule type" value="Genomic_DNA"/>
</dbReference>
<dbReference type="SUPFAM" id="SSF53335">
    <property type="entry name" value="S-adenosyl-L-methionine-dependent methyltransferases"/>
    <property type="match status" value="1"/>
</dbReference>
<dbReference type="OrthoDB" id="4350821at2"/>
<protein>
    <recommendedName>
        <fullName evidence="3">Methyltransferase family protein</fullName>
    </recommendedName>
</protein>
<dbReference type="Pfam" id="PF13489">
    <property type="entry name" value="Methyltransf_23"/>
    <property type="match status" value="1"/>
</dbReference>
<gene>
    <name evidence="1" type="ORF">FB465_2160</name>
</gene>
<comment type="caution">
    <text evidence="1">The sequence shown here is derived from an EMBL/GenBank/DDBJ whole genome shotgun (WGS) entry which is preliminary data.</text>
</comment>
<proteinExistence type="predicted"/>
<dbReference type="Proteomes" id="UP000318416">
    <property type="component" value="Unassembled WGS sequence"/>
</dbReference>
<name>A0A561ENG2_9ACTN</name>
<dbReference type="InterPro" id="IPR029063">
    <property type="entry name" value="SAM-dependent_MTases_sf"/>
</dbReference>
<dbReference type="AlphaFoldDB" id="A0A561ENG2"/>
<accession>A0A561ENG2</accession>